<comment type="caution">
    <text evidence="2">The sequence shown here is derived from an EMBL/GenBank/DDBJ whole genome shotgun (WGS) entry which is preliminary data.</text>
</comment>
<accession>A0A0R2UBA1</accession>
<dbReference type="Gene3D" id="3.90.190.10">
    <property type="entry name" value="Protein tyrosine phosphatase superfamily"/>
    <property type="match status" value="1"/>
</dbReference>
<name>A0A0R2UBA1_9GAMM</name>
<dbReference type="PANTHER" id="PTHR31126:SF1">
    <property type="entry name" value="TYROSINE SPECIFIC PROTEIN PHOSPHATASES DOMAIN-CONTAINING PROTEIN"/>
    <property type="match status" value="1"/>
</dbReference>
<dbReference type="EMBL" id="LICA01000038">
    <property type="protein sequence ID" value="KRO96761.1"/>
    <property type="molecule type" value="Genomic_DNA"/>
</dbReference>
<dbReference type="AlphaFoldDB" id="A0A0R2UBA1"/>
<evidence type="ECO:0000313" key="3">
    <source>
        <dbReference type="Proteomes" id="UP000051213"/>
    </source>
</evidence>
<evidence type="ECO:0000313" key="2">
    <source>
        <dbReference type="EMBL" id="KRO96761.1"/>
    </source>
</evidence>
<dbReference type="PANTHER" id="PTHR31126">
    <property type="entry name" value="TYROSINE-PROTEIN PHOSPHATASE"/>
    <property type="match status" value="1"/>
</dbReference>
<sequence>MLKMSDAVTHMSRVVPLEGGINFRDLGGYLNQDGRRVKWRKILRCGHLANLSEKDLDALEKIGVSRIHDFRRQEEQQQSPSAAIRAEFVQDYQISIGDISRFWEFLFEGELTAESSHELVVNSYRSCIKVVIPAFSRFMREIIENAENASLFHCSAGKDRTGMAAALILSALDVSRETIIDDYLLTQKHYDSSRLIDIIEGHLRDAKVKNWDRDWLIPYVSVHEDNIAAFLDAIDQHYGSMKNYLISALGLSEADLQLMKQQFLDD</sequence>
<dbReference type="SUPFAM" id="SSF52799">
    <property type="entry name" value="(Phosphotyrosine protein) phosphatases II"/>
    <property type="match status" value="1"/>
</dbReference>
<protein>
    <recommendedName>
        <fullName evidence="4">Tyrosine specific protein phosphatases domain-containing protein</fullName>
    </recommendedName>
</protein>
<comment type="similarity">
    <text evidence="1">Belongs to the protein-tyrosine phosphatase family.</text>
</comment>
<proteinExistence type="inferred from homology"/>
<dbReference type="Pfam" id="PF13350">
    <property type="entry name" value="Y_phosphatase3"/>
    <property type="match status" value="1"/>
</dbReference>
<dbReference type="InterPro" id="IPR026893">
    <property type="entry name" value="Tyr/Ser_Pase_IphP-type"/>
</dbReference>
<gene>
    <name evidence="2" type="ORF">ABS24_02905</name>
</gene>
<dbReference type="InterPro" id="IPR029021">
    <property type="entry name" value="Prot-tyrosine_phosphatase-like"/>
</dbReference>
<evidence type="ECO:0000256" key="1">
    <source>
        <dbReference type="ARBA" id="ARBA00009580"/>
    </source>
</evidence>
<organism evidence="2 3">
    <name type="scientific">SAR92 bacterium BACL26 MAG-121220-bin70</name>
    <dbReference type="NCBI Taxonomy" id="1655626"/>
    <lineage>
        <taxon>Bacteria</taxon>
        <taxon>Pseudomonadati</taxon>
        <taxon>Pseudomonadota</taxon>
        <taxon>Gammaproteobacteria</taxon>
        <taxon>Cellvibrionales</taxon>
        <taxon>Porticoccaceae</taxon>
        <taxon>SAR92 clade</taxon>
    </lineage>
</organism>
<dbReference type="GO" id="GO:0004721">
    <property type="term" value="F:phosphoprotein phosphatase activity"/>
    <property type="evidence" value="ECO:0007669"/>
    <property type="project" value="InterPro"/>
</dbReference>
<dbReference type="PROSITE" id="PS00383">
    <property type="entry name" value="TYR_PHOSPHATASE_1"/>
    <property type="match status" value="1"/>
</dbReference>
<evidence type="ECO:0008006" key="4">
    <source>
        <dbReference type="Google" id="ProtNLM"/>
    </source>
</evidence>
<reference evidence="2 3" key="1">
    <citation type="submission" date="2015-10" db="EMBL/GenBank/DDBJ databases">
        <title>Metagenome-Assembled Genomes uncover a global brackish microbiome.</title>
        <authorList>
            <person name="Hugerth L.W."/>
            <person name="Larsson J."/>
            <person name="Alneberg J."/>
            <person name="Lindh M.V."/>
            <person name="Legrand C."/>
            <person name="Pinhassi J."/>
            <person name="Andersson A.F."/>
        </authorList>
    </citation>
    <scope>NUCLEOTIDE SEQUENCE [LARGE SCALE GENOMIC DNA]</scope>
    <source>
        <strain evidence="2">BACL26 MAG-121220-bin70</strain>
    </source>
</reference>
<dbReference type="Proteomes" id="UP000051213">
    <property type="component" value="Unassembled WGS sequence"/>
</dbReference>
<dbReference type="InterPro" id="IPR016130">
    <property type="entry name" value="Tyr_Pase_AS"/>
</dbReference>